<dbReference type="OrthoDB" id="9794638at2"/>
<evidence type="ECO:0000256" key="3">
    <source>
        <dbReference type="ARBA" id="ARBA00022643"/>
    </source>
</evidence>
<name>A0A5B8Z3R0_CYTDA</name>
<proteinExistence type="inferred from homology"/>
<evidence type="ECO:0000256" key="2">
    <source>
        <dbReference type="ARBA" id="ARBA00022630"/>
    </source>
</evidence>
<dbReference type="STRING" id="1742359.GCA_001439625_00592"/>
<dbReference type="AlphaFoldDB" id="A0A5B8Z3R0"/>
<evidence type="ECO:0000256" key="1">
    <source>
        <dbReference type="ARBA" id="ARBA00001917"/>
    </source>
</evidence>
<dbReference type="InterPro" id="IPR002563">
    <property type="entry name" value="Flavin_Rdtase-like_dom"/>
</dbReference>
<dbReference type="SUPFAM" id="SSF50475">
    <property type="entry name" value="FMN-binding split barrel"/>
    <property type="match status" value="1"/>
</dbReference>
<keyword evidence="7" id="KW-1185">Reference proteome</keyword>
<protein>
    <submittedName>
        <fullName evidence="6">Flavin reductase family protein</fullName>
    </submittedName>
</protein>
<dbReference type="SMART" id="SM00903">
    <property type="entry name" value="Flavin_Reduct"/>
    <property type="match status" value="1"/>
</dbReference>
<dbReference type="PANTHER" id="PTHR33798:SF5">
    <property type="entry name" value="FLAVIN REDUCTASE LIKE DOMAIN-CONTAINING PROTEIN"/>
    <property type="match status" value="1"/>
</dbReference>
<dbReference type="Proteomes" id="UP000321555">
    <property type="component" value="Chromosome"/>
</dbReference>
<dbReference type="GO" id="GO:0016646">
    <property type="term" value="F:oxidoreductase activity, acting on the CH-NH group of donors, NAD or NADP as acceptor"/>
    <property type="evidence" value="ECO:0007669"/>
    <property type="project" value="UniProtKB-ARBA"/>
</dbReference>
<accession>A0A5B8Z3R0</accession>
<dbReference type="PANTHER" id="PTHR33798">
    <property type="entry name" value="FLAVOPROTEIN OXYGENASE"/>
    <property type="match status" value="1"/>
</dbReference>
<dbReference type="GO" id="GO:0010181">
    <property type="term" value="F:FMN binding"/>
    <property type="evidence" value="ECO:0007669"/>
    <property type="project" value="InterPro"/>
</dbReference>
<feature type="domain" description="Flavin reductase like" evidence="5">
    <location>
        <begin position="19"/>
        <end position="175"/>
    </location>
</feature>
<dbReference type="EMBL" id="CP042593">
    <property type="protein sequence ID" value="QED47695.1"/>
    <property type="molecule type" value="Genomic_DNA"/>
</dbReference>
<dbReference type="Gene3D" id="2.30.110.10">
    <property type="entry name" value="Electron Transport, Fmn-binding Protein, Chain A"/>
    <property type="match status" value="1"/>
</dbReference>
<evidence type="ECO:0000259" key="5">
    <source>
        <dbReference type="SMART" id="SM00903"/>
    </source>
</evidence>
<evidence type="ECO:0000313" key="6">
    <source>
        <dbReference type="EMBL" id="QED47695.1"/>
    </source>
</evidence>
<evidence type="ECO:0000313" key="7">
    <source>
        <dbReference type="Proteomes" id="UP000321555"/>
    </source>
</evidence>
<evidence type="ECO:0000256" key="4">
    <source>
        <dbReference type="ARBA" id="ARBA00038054"/>
    </source>
</evidence>
<keyword evidence="2" id="KW-0285">Flavoprotein</keyword>
<dbReference type="RefSeq" id="WP_057770135.1">
    <property type="nucleotide sequence ID" value="NZ_CP042593.1"/>
</dbReference>
<organism evidence="6 7">
    <name type="scientific">Cytobacillus dafuensis</name>
    <name type="common">Bacillus dafuensis</name>
    <dbReference type="NCBI Taxonomy" id="1742359"/>
    <lineage>
        <taxon>Bacteria</taxon>
        <taxon>Bacillati</taxon>
        <taxon>Bacillota</taxon>
        <taxon>Bacilli</taxon>
        <taxon>Bacillales</taxon>
        <taxon>Bacillaceae</taxon>
        <taxon>Cytobacillus</taxon>
    </lineage>
</organism>
<comment type="cofactor">
    <cofactor evidence="1">
        <name>FMN</name>
        <dbReference type="ChEBI" id="CHEBI:58210"/>
    </cofactor>
</comment>
<sequence>MEITPGNLEWRDAYKLLAGSILPRPIAFVTTLDAAGVTNAAPFSFFTAICADPMLICFSPMRRGTDGHKKDTLLNIEATKEFVINIVSEDLTEKMNICAAEYSADIDELEIAGLTKEESSFVKPPRIKESKVHLECSLHEVLHFGDHVGAGSLVIGKVEHVHVADELYENGRILTEKLKPVGRMAGHMYTKAMAEVFELVRKM</sequence>
<dbReference type="InterPro" id="IPR012349">
    <property type="entry name" value="Split_barrel_FMN-bd"/>
</dbReference>
<reference evidence="7" key="1">
    <citation type="submission" date="2019-08" db="EMBL/GenBank/DDBJ databases">
        <authorList>
            <person name="Zheng X."/>
        </authorList>
    </citation>
    <scope>NUCLEOTIDE SEQUENCE [LARGE SCALE GENOMIC DNA]</scope>
    <source>
        <strain evidence="7">FJAT-25496</strain>
    </source>
</reference>
<comment type="similarity">
    <text evidence="4">Belongs to the flavoredoxin family.</text>
</comment>
<keyword evidence="3" id="KW-0288">FMN</keyword>
<dbReference type="Pfam" id="PF01613">
    <property type="entry name" value="Flavin_Reduct"/>
    <property type="match status" value="1"/>
</dbReference>
<gene>
    <name evidence="6" type="ORF">FSZ17_10750</name>
</gene>
<dbReference type="KEGG" id="bda:FSZ17_10750"/>